<accession>A0A2P2LFB3</accession>
<sequence>MGCMYKFVDGKKKNEIYRKYLQKKIMNIT</sequence>
<organism evidence="1">
    <name type="scientific">Rhizophora mucronata</name>
    <name type="common">Asiatic mangrove</name>
    <dbReference type="NCBI Taxonomy" id="61149"/>
    <lineage>
        <taxon>Eukaryota</taxon>
        <taxon>Viridiplantae</taxon>
        <taxon>Streptophyta</taxon>
        <taxon>Embryophyta</taxon>
        <taxon>Tracheophyta</taxon>
        <taxon>Spermatophyta</taxon>
        <taxon>Magnoliopsida</taxon>
        <taxon>eudicotyledons</taxon>
        <taxon>Gunneridae</taxon>
        <taxon>Pentapetalae</taxon>
        <taxon>rosids</taxon>
        <taxon>fabids</taxon>
        <taxon>Malpighiales</taxon>
        <taxon>Rhizophoraceae</taxon>
        <taxon>Rhizophora</taxon>
    </lineage>
</organism>
<reference evidence="1" key="1">
    <citation type="submission" date="2018-02" db="EMBL/GenBank/DDBJ databases">
        <title>Rhizophora mucronata_Transcriptome.</title>
        <authorList>
            <person name="Meera S.P."/>
            <person name="Sreeshan A."/>
            <person name="Augustine A."/>
        </authorList>
    </citation>
    <scope>NUCLEOTIDE SEQUENCE</scope>
    <source>
        <tissue evidence="1">Leaf</tissue>
    </source>
</reference>
<dbReference type="AlphaFoldDB" id="A0A2P2LFB3"/>
<evidence type="ECO:0000313" key="1">
    <source>
        <dbReference type="EMBL" id="MBX16673.1"/>
    </source>
</evidence>
<name>A0A2P2LFB3_RHIMU</name>
<dbReference type="EMBL" id="GGEC01036189">
    <property type="protein sequence ID" value="MBX16673.1"/>
    <property type="molecule type" value="Transcribed_RNA"/>
</dbReference>
<protein>
    <submittedName>
        <fullName evidence="1">Uncharacterized protein</fullName>
    </submittedName>
</protein>
<proteinExistence type="predicted"/>